<comment type="caution">
    <text evidence="2">The sequence shown here is derived from an EMBL/GenBank/DDBJ whole genome shotgun (WGS) entry which is preliminary data.</text>
</comment>
<protein>
    <submittedName>
        <fullName evidence="2">Uncharacterized protein</fullName>
    </submittedName>
</protein>
<dbReference type="Proteomes" id="UP000468901">
    <property type="component" value="Unassembled WGS sequence"/>
</dbReference>
<proteinExistence type="predicted"/>
<dbReference type="AlphaFoldDB" id="A0A6N6VQC3"/>
<reference evidence="2 3" key="1">
    <citation type="submission" date="2019-09" db="EMBL/GenBank/DDBJ databases">
        <title>Parvibaculum sedimenti sp. nov., isolated from sediment.</title>
        <authorList>
            <person name="Wang Y."/>
        </authorList>
    </citation>
    <scope>NUCLEOTIDE SEQUENCE [LARGE SCALE GENOMIC DNA]</scope>
    <source>
        <strain evidence="2 3">HXT-9</strain>
    </source>
</reference>
<name>A0A6N6VQC3_9HYPH</name>
<keyword evidence="3" id="KW-1185">Reference proteome</keyword>
<evidence type="ECO:0000256" key="1">
    <source>
        <dbReference type="SAM" id="MobiDB-lite"/>
    </source>
</evidence>
<gene>
    <name evidence="2" type="ORF">F2P47_05945</name>
</gene>
<feature type="region of interest" description="Disordered" evidence="1">
    <location>
        <begin position="27"/>
        <end position="56"/>
    </location>
</feature>
<dbReference type="EMBL" id="WESC01000004">
    <property type="protein sequence ID" value="KAB7741284.1"/>
    <property type="molecule type" value="Genomic_DNA"/>
</dbReference>
<evidence type="ECO:0000313" key="3">
    <source>
        <dbReference type="Proteomes" id="UP000468901"/>
    </source>
</evidence>
<accession>A0A6N6VQC3</accession>
<organism evidence="2 3">
    <name type="scientific">Parvibaculum sedimenti</name>
    <dbReference type="NCBI Taxonomy" id="2608632"/>
    <lineage>
        <taxon>Bacteria</taxon>
        <taxon>Pseudomonadati</taxon>
        <taxon>Pseudomonadota</taxon>
        <taxon>Alphaproteobacteria</taxon>
        <taxon>Hyphomicrobiales</taxon>
        <taxon>Parvibaculaceae</taxon>
        <taxon>Parvibaculum</taxon>
    </lineage>
</organism>
<dbReference type="RefSeq" id="WP_152215254.1">
    <property type="nucleotide sequence ID" value="NZ_JBAQYD010000116.1"/>
</dbReference>
<dbReference type="Gene3D" id="1.10.10.60">
    <property type="entry name" value="Homeodomain-like"/>
    <property type="match status" value="1"/>
</dbReference>
<feature type="compositionally biased region" description="Basic residues" evidence="1">
    <location>
        <begin position="32"/>
        <end position="53"/>
    </location>
</feature>
<evidence type="ECO:0000313" key="2">
    <source>
        <dbReference type="EMBL" id="KAB7741284.1"/>
    </source>
</evidence>
<sequence length="93" mass="10558">MLLTKRQKTQLSKIVLQVEKLLKQSEAAEKRQQKKAKASKTAKGQGRRKRVKRSRVEAAEMRKAIIAARKKGAKVAELAKKYGVSTAYIYMIK</sequence>